<accession>A0ACB7CEA2</accession>
<dbReference type="Proteomes" id="UP000768646">
    <property type="component" value="Unassembled WGS sequence"/>
</dbReference>
<gene>
    <name evidence="1" type="ORF">PORY_000963</name>
</gene>
<keyword evidence="2" id="KW-1185">Reference proteome</keyword>
<dbReference type="EMBL" id="JABTEG010000003">
    <property type="protein sequence ID" value="KAG4305407.1"/>
    <property type="molecule type" value="Genomic_DNA"/>
</dbReference>
<name>A0ACB7CEA2_9ASCO</name>
<reference evidence="1 2" key="1">
    <citation type="journal article" date="2021" name="Commun. Biol.">
        <title>Genomic insights into the host specific adaptation of the Pneumocystis genus.</title>
        <authorList>
            <person name="Cisse O.H."/>
            <person name="Ma L."/>
            <person name="Dekker J.P."/>
            <person name="Khil P.P."/>
            <person name="Youn J.-H."/>
            <person name="Brenchley J.M."/>
            <person name="Blair R."/>
            <person name="Pahar B."/>
            <person name="Chabe M."/>
            <person name="Van Rompay K.K.A."/>
            <person name="Keesler R."/>
            <person name="Sukura A."/>
            <person name="Hirsch V."/>
            <person name="Kutty G."/>
            <person name="Liu Y."/>
            <person name="Peng L."/>
            <person name="Chen J."/>
            <person name="Song J."/>
            <person name="Weissenbacher-Lang C."/>
            <person name="Xu J."/>
            <person name="Upham N.S."/>
            <person name="Stajich J.E."/>
            <person name="Cuomo C.A."/>
            <person name="Cushion M.T."/>
            <person name="Kovacs J.A."/>
        </authorList>
    </citation>
    <scope>NUCLEOTIDE SEQUENCE [LARGE SCALE GENOMIC DNA]</scope>
    <source>
        <strain evidence="1 2">RABM</strain>
    </source>
</reference>
<proteinExistence type="predicted"/>
<organism evidence="1 2">
    <name type="scientific">Pneumocystis oryctolagi</name>
    <dbReference type="NCBI Taxonomy" id="42067"/>
    <lineage>
        <taxon>Eukaryota</taxon>
        <taxon>Fungi</taxon>
        <taxon>Dikarya</taxon>
        <taxon>Ascomycota</taxon>
        <taxon>Taphrinomycotina</taxon>
        <taxon>Pneumocystomycetes</taxon>
        <taxon>Pneumocystaceae</taxon>
        <taxon>Pneumocystis</taxon>
    </lineage>
</organism>
<evidence type="ECO:0000313" key="2">
    <source>
        <dbReference type="Proteomes" id="UP000768646"/>
    </source>
</evidence>
<comment type="caution">
    <text evidence="1">The sequence shown here is derived from an EMBL/GenBank/DDBJ whole genome shotgun (WGS) entry which is preliminary data.</text>
</comment>
<evidence type="ECO:0000313" key="1">
    <source>
        <dbReference type="EMBL" id="KAG4305407.1"/>
    </source>
</evidence>
<protein>
    <submittedName>
        <fullName evidence="1">Uncharacterized protein</fullName>
    </submittedName>
</protein>
<sequence length="1125" mass="131015">MESSRKKPRVEKNKEDYVFFGTSIVGDEGIEEGKYEPIWKQEVRDERGRKRLHGAFTGGFSAGYFNTVGSKEGWTPQSFRSSRKERAMLKVGRVEDYMDSEDLAEREEEMRFKTRDGFIGIGDFYGLGYVPAPAIERLQNIKNNTAPKFGISGISFGYGVLNEDDNEYDHDVYDFGPSKTKYDTILDHEEKKKTPTNTKLKPITKHLFIPRKKKEANSEVKLCQDGTLPLNGFVVAEVYRLEKKEWFDPPVVPDGYIPSVSYSGKKNIIKGVLQPRDRGALLGETPLPGKSVFDFLSPSSRERMVQLTGRTDLPPARNEGSMLRSALKMDTPLIDKKTALDALNNKFMPYEDNKEKRKRYILFLQEYAGIVQRGSYENIANSHDYQKEADEFAKSARIFKPMTGIMQSRFTTSSFSSPTSVVDSSLEGGIIDIPAKEINTAEEAAKMNMFGSLTRIITPFYPARLLCKRFNVRNPYPDKPVISDNNDKPRNELVDKSIIEGIMREVKGDQTYVLPEKRQENLNIDDTKNEALEKERPSMNKDKDTDSIIHALRNMPEFAILGQFLFLFYKILKLDDFDIEFFEQELLGFYEPRTLTIIRYGLVRHLSSNRHINAENIDLYTRKQFLLRKPEDNPYGNEEIPYSWDSFDIFTKAILLQLCEWQLLNPEKFRERVGAKESDEVTWRIDPIGYDSLGYTYYLLDDNRLYRRLDAFPRSNEKSTINDNKYKKRKRKRIVDDDDIDSVDTSNADDKKTQSPQIGHWENVCVTFNDWKNFVNSISHSKNKNEHTLHNYLQKNILPYLQENEDRKEKERLLKERERLKAEAIIHRKKSTRIEQKKLMRLQEEEKRLEQEQLAMLIERKKREEKQLTEYNRESRMETRDIRKKKKLLKELLQKEDERVNIPNLGHSYSNILKTSSVKQKSTKKVKRKNIKNGKIKNNDWIFDCVCGISGKNYLDNELMISCDECMVWEHVKCQHNADEIFLKLQEQPNENNGIPFICSKCSKNSENIQKEQTINMINENGSKELKNSSYENSDKIIISNITEKINSNSNINTMNNHTLETYSNVQSISESFKVDTYQSQMSYPQITNFSTLQRNEIQTFKPFYIIDSSLHIQNVSSSLEEYSQ</sequence>